<sequence length="142" mass="15350">MATKRKMVPPLAVSLYHDLDIGSTVTGKSGNSTDANSVDVDSSCSTQKRSRDESAISEGSSKIGEDDGAVGKQLVSVCGWRKGERQDMQDAHVRLDQFGLTAICNIQRSAFYAIFDGHAGRRAADFAAERLPSKLKRKLEAC</sequence>
<evidence type="ECO:0000256" key="3">
    <source>
        <dbReference type="ARBA" id="ARBA00022912"/>
    </source>
</evidence>
<evidence type="ECO:0000256" key="4">
    <source>
        <dbReference type="SAM" id="MobiDB-lite"/>
    </source>
</evidence>
<comment type="caution">
    <text evidence="6">The sequence shown here is derived from an EMBL/GenBank/DDBJ whole genome shotgun (WGS) entry which is preliminary data.</text>
</comment>
<evidence type="ECO:0000259" key="5">
    <source>
        <dbReference type="Pfam" id="PF00481"/>
    </source>
</evidence>
<proteinExistence type="predicted"/>
<gene>
    <name evidence="6" type="ORF">WUBG_16213</name>
</gene>
<accession>J9DTB4</accession>
<dbReference type="Pfam" id="PF00481">
    <property type="entry name" value="PP2C"/>
    <property type="match status" value="1"/>
</dbReference>
<dbReference type="Proteomes" id="UP000004810">
    <property type="component" value="Unassembled WGS sequence"/>
</dbReference>
<keyword evidence="2" id="KW-0378">Hydrolase</keyword>
<keyword evidence="3" id="KW-0904">Protein phosphatase</keyword>
<dbReference type="InterPro" id="IPR000222">
    <property type="entry name" value="PP2C_BS"/>
</dbReference>
<protein>
    <submittedName>
        <fullName evidence="6">Protein phosphatase 2C containing protein</fullName>
    </submittedName>
</protein>
<evidence type="ECO:0000256" key="2">
    <source>
        <dbReference type="ARBA" id="ARBA00022801"/>
    </source>
</evidence>
<name>J9DTB4_WUCBA</name>
<evidence type="ECO:0000256" key="1">
    <source>
        <dbReference type="ARBA" id="ARBA00022723"/>
    </source>
</evidence>
<dbReference type="AlphaFoldDB" id="J9DTB4"/>
<evidence type="ECO:0000313" key="7">
    <source>
        <dbReference type="Proteomes" id="UP000004810"/>
    </source>
</evidence>
<dbReference type="InterPro" id="IPR001932">
    <property type="entry name" value="PPM-type_phosphatase-like_dom"/>
</dbReference>
<dbReference type="GO" id="GO:0004721">
    <property type="term" value="F:phosphoprotein phosphatase activity"/>
    <property type="evidence" value="ECO:0007669"/>
    <property type="project" value="UniProtKB-KW"/>
</dbReference>
<evidence type="ECO:0000313" key="6">
    <source>
        <dbReference type="EMBL" id="EJW72881.1"/>
    </source>
</evidence>
<organism evidence="6 7">
    <name type="scientific">Wuchereria bancrofti</name>
    <dbReference type="NCBI Taxonomy" id="6293"/>
    <lineage>
        <taxon>Eukaryota</taxon>
        <taxon>Metazoa</taxon>
        <taxon>Ecdysozoa</taxon>
        <taxon>Nematoda</taxon>
        <taxon>Chromadorea</taxon>
        <taxon>Rhabditida</taxon>
        <taxon>Spirurina</taxon>
        <taxon>Spiruromorpha</taxon>
        <taxon>Filarioidea</taxon>
        <taxon>Onchocercidae</taxon>
        <taxon>Wuchereria</taxon>
    </lineage>
</organism>
<feature type="region of interest" description="Disordered" evidence="4">
    <location>
        <begin position="26"/>
        <end position="68"/>
    </location>
</feature>
<dbReference type="SUPFAM" id="SSF81606">
    <property type="entry name" value="PP2C-like"/>
    <property type="match status" value="1"/>
</dbReference>
<dbReference type="PROSITE" id="PS01032">
    <property type="entry name" value="PPM_1"/>
    <property type="match status" value="1"/>
</dbReference>
<keyword evidence="1" id="KW-0479">Metal-binding</keyword>
<dbReference type="InterPro" id="IPR036457">
    <property type="entry name" value="PPM-type-like_dom_sf"/>
</dbReference>
<reference evidence="7" key="1">
    <citation type="submission" date="2012-08" db="EMBL/GenBank/DDBJ databases">
        <title>The Genome Sequence of Wuchereria bancrofti.</title>
        <authorList>
            <person name="Nutman T.B."/>
            <person name="Fink D.L."/>
            <person name="Russ C."/>
            <person name="Young S."/>
            <person name="Zeng Q."/>
            <person name="Koehrsen M."/>
            <person name="Alvarado L."/>
            <person name="Berlin A."/>
            <person name="Chapman S.B."/>
            <person name="Chen Z."/>
            <person name="Freedman E."/>
            <person name="Gellesch M."/>
            <person name="Goldberg J."/>
            <person name="Griggs A."/>
            <person name="Gujja S."/>
            <person name="Heilman E.R."/>
            <person name="Heiman D."/>
            <person name="Hepburn T."/>
            <person name="Howarth C."/>
            <person name="Jen D."/>
            <person name="Larson L."/>
            <person name="Lewis B."/>
            <person name="Mehta T."/>
            <person name="Park D."/>
            <person name="Pearson M."/>
            <person name="Roberts A."/>
            <person name="Saif S."/>
            <person name="Shea T."/>
            <person name="Shenoy N."/>
            <person name="Sisk P."/>
            <person name="Stolte C."/>
            <person name="Sykes S."/>
            <person name="Walk T."/>
            <person name="White J."/>
            <person name="Yandava C."/>
            <person name="Haas B."/>
            <person name="Henn M.R."/>
            <person name="Nusbaum C."/>
            <person name="Birren B."/>
        </authorList>
    </citation>
    <scope>NUCLEOTIDE SEQUENCE [LARGE SCALE GENOMIC DNA]</scope>
    <source>
        <strain evidence="7">NA</strain>
    </source>
</reference>
<dbReference type="Gene3D" id="3.60.40.10">
    <property type="entry name" value="PPM-type phosphatase domain"/>
    <property type="match status" value="1"/>
</dbReference>
<feature type="domain" description="PPM-type phosphatase" evidence="5">
    <location>
        <begin position="82"/>
        <end position="138"/>
    </location>
</feature>
<dbReference type="GO" id="GO:0046872">
    <property type="term" value="F:metal ion binding"/>
    <property type="evidence" value="ECO:0007669"/>
    <property type="project" value="UniProtKB-KW"/>
</dbReference>
<dbReference type="EMBL" id="ADBV01015189">
    <property type="protein sequence ID" value="EJW72881.1"/>
    <property type="molecule type" value="Genomic_DNA"/>
</dbReference>
<feature type="compositionally biased region" description="Polar residues" evidence="4">
    <location>
        <begin position="26"/>
        <end position="47"/>
    </location>
</feature>
<feature type="non-terminal residue" evidence="6">
    <location>
        <position position="142"/>
    </location>
</feature>